<name>A0A844F6P5_CLOSV</name>
<dbReference type="AlphaFoldDB" id="A0A844F6P5"/>
<reference evidence="2 3" key="1">
    <citation type="submission" date="2019-08" db="EMBL/GenBank/DDBJ databases">
        <title>In-depth cultivation of the pig gut microbiome towards novel bacterial diversity and tailored functional studies.</title>
        <authorList>
            <person name="Wylensek D."/>
            <person name="Hitch T.C.A."/>
            <person name="Clavel T."/>
        </authorList>
    </citation>
    <scope>NUCLEOTIDE SEQUENCE [LARGE SCALE GENOMIC DNA]</scope>
    <source>
        <strain evidence="2 3">BL-389-WT-3D</strain>
    </source>
</reference>
<dbReference type="EMBL" id="VUMB01000005">
    <property type="protein sequence ID" value="MSS39360.1"/>
    <property type="molecule type" value="Genomic_DNA"/>
</dbReference>
<accession>A0A844F6P5</accession>
<dbReference type="Proteomes" id="UP000462363">
    <property type="component" value="Unassembled WGS sequence"/>
</dbReference>
<dbReference type="RefSeq" id="WP_154322164.1">
    <property type="nucleotide sequence ID" value="NZ_CP045695.1"/>
</dbReference>
<feature type="domain" description="GTPase-associated system helical" evidence="1">
    <location>
        <begin position="133"/>
        <end position="350"/>
    </location>
</feature>
<evidence type="ECO:0000313" key="2">
    <source>
        <dbReference type="EMBL" id="MSS39360.1"/>
    </source>
</evidence>
<comment type="caution">
    <text evidence="2">The sequence shown here is derived from an EMBL/GenBank/DDBJ whole genome shotgun (WGS) entry which is preliminary data.</text>
</comment>
<dbReference type="Pfam" id="PF19994">
    <property type="entry name" value="GASH"/>
    <property type="match status" value="1"/>
</dbReference>
<proteinExistence type="predicted"/>
<protein>
    <recommendedName>
        <fullName evidence="1">GTPase-associated system helical domain-containing protein</fullName>
    </recommendedName>
</protein>
<evidence type="ECO:0000259" key="1">
    <source>
        <dbReference type="Pfam" id="PF19994"/>
    </source>
</evidence>
<gene>
    <name evidence="2" type="ORF">FYJ37_03065</name>
</gene>
<organism evidence="2 3">
    <name type="scientific">Clostridium scindens (strain JCM 10418 / VPI 12708)</name>
    <dbReference type="NCBI Taxonomy" id="29347"/>
    <lineage>
        <taxon>Bacteria</taxon>
        <taxon>Bacillati</taxon>
        <taxon>Bacillota</taxon>
        <taxon>Clostridia</taxon>
        <taxon>Lachnospirales</taxon>
        <taxon>Lachnospiraceae</taxon>
    </lineage>
</organism>
<evidence type="ECO:0000313" key="3">
    <source>
        <dbReference type="Proteomes" id="UP000462363"/>
    </source>
</evidence>
<dbReference type="InterPro" id="IPR045523">
    <property type="entry name" value="GASH"/>
</dbReference>
<sequence>MTVELERKFYKWYKRINISCDEQQTTNRWEGIQNAIDLFESSINISELLKIYYRLSFDVSIKDQFVECFATEDKSFDETNEEEMVILAGGVLAQLLGQENNIFVAYSLLILDTYYEAPLKELSDMASSLISDMSKEIKKSEESSLDTIKKIDLKEVEEIISETSDLTEEGVDKLVTIIKSMNENMNILVQVLENENRKYQEDTGILSWIVGEWSDILEMPLMEVKKVNGAFVIGAELSDLVKLYPGPYAAKAFIKRMLDKCIDDVPEITLTEFIDRQDEKIRSFMVKKYGKGCDNRLLPIISAIKASLSVDEAKLWTPVYKKAWKINPDEIRFDLLTWSELMYRECMISTC</sequence>